<gene>
    <name evidence="1" type="ORF">METZ01_LOCUS281971</name>
</gene>
<reference evidence="1" key="1">
    <citation type="submission" date="2018-05" db="EMBL/GenBank/DDBJ databases">
        <authorList>
            <person name="Lanie J.A."/>
            <person name="Ng W.-L."/>
            <person name="Kazmierczak K.M."/>
            <person name="Andrzejewski T.M."/>
            <person name="Davidsen T.M."/>
            <person name="Wayne K.J."/>
            <person name="Tettelin H."/>
            <person name="Glass J.I."/>
            <person name="Rusch D."/>
            <person name="Podicherti R."/>
            <person name="Tsui H.-C.T."/>
            <person name="Winkler M.E."/>
        </authorList>
    </citation>
    <scope>NUCLEOTIDE SEQUENCE</scope>
</reference>
<accession>A0A382L2C2</accession>
<protein>
    <submittedName>
        <fullName evidence="1">Uncharacterized protein</fullName>
    </submittedName>
</protein>
<dbReference type="EMBL" id="UINC01083426">
    <property type="protein sequence ID" value="SVC29117.1"/>
    <property type="molecule type" value="Genomic_DNA"/>
</dbReference>
<evidence type="ECO:0000313" key="1">
    <source>
        <dbReference type="EMBL" id="SVC29117.1"/>
    </source>
</evidence>
<name>A0A382L2C2_9ZZZZ</name>
<organism evidence="1">
    <name type="scientific">marine metagenome</name>
    <dbReference type="NCBI Taxonomy" id="408172"/>
    <lineage>
        <taxon>unclassified sequences</taxon>
        <taxon>metagenomes</taxon>
        <taxon>ecological metagenomes</taxon>
    </lineage>
</organism>
<proteinExistence type="predicted"/>
<dbReference type="AlphaFoldDB" id="A0A382L2C2"/>
<sequence length="53" mass="6020">MKSIEEILANFFDDDFGVEIVLANMLTTAEFLDELNEPTDAELLEIEKAQELT</sequence>